<dbReference type="STRING" id="5875.Q4N1G9"/>
<sequence>MTVKISKYFMKNSFLTPKLVLEKICPNLANKNGLKSQKNFKQTVRYGEYPVLSHDPIPSHIPRPYYAQNRTEDELKIYYNQKLPFAEVKNEEQISKMRAAAKIAAKCLKLCLDSTEKGVTADFVDRKAQDFIVSSGAYPSGVNFHGYPRAICVSVNEVACHGIPNMRPFHESDVVSYDCTVFYDGFFGDCAATCIVGEAPEEIKKLVLVSKECCYVAIDSLKPGVKFSKLAKLVSNHAEKNGFSVIKEFGGHFIGHVLHMPPMMQFSHPSSTPGVAEEGHVFTIGTFVSFIII</sequence>
<gene>
    <name evidence="7" type="ordered locus">TP04_0770</name>
</gene>
<dbReference type="InParanoid" id="Q4N1G9"/>
<dbReference type="OMA" id="TIERDAC"/>
<keyword evidence="1 5" id="KW-0031">Aminopeptidase</keyword>
<keyword evidence="4 7" id="KW-0378">Hydrolase</keyword>
<dbReference type="Gene3D" id="3.90.230.10">
    <property type="entry name" value="Creatinase/methionine aminopeptidase superfamily"/>
    <property type="match status" value="1"/>
</dbReference>
<organism evidence="7 8">
    <name type="scientific">Theileria parva</name>
    <name type="common">East coast fever infection agent</name>
    <dbReference type="NCBI Taxonomy" id="5875"/>
    <lineage>
        <taxon>Eukaryota</taxon>
        <taxon>Sar</taxon>
        <taxon>Alveolata</taxon>
        <taxon>Apicomplexa</taxon>
        <taxon>Aconoidasida</taxon>
        <taxon>Piroplasmida</taxon>
        <taxon>Theileriidae</taxon>
        <taxon>Theileria</taxon>
    </lineage>
</organism>
<comment type="catalytic activity">
    <reaction evidence="5">
        <text>Release of N-terminal amino acids, preferentially methionine, from peptides and arylamides.</text>
        <dbReference type="EC" id="3.4.11.18"/>
    </reaction>
</comment>
<evidence type="ECO:0000256" key="5">
    <source>
        <dbReference type="RuleBase" id="RU003653"/>
    </source>
</evidence>
<evidence type="ECO:0000313" key="7">
    <source>
        <dbReference type="EMBL" id="EAN32123.1"/>
    </source>
</evidence>
<dbReference type="SUPFAM" id="SSF55920">
    <property type="entry name" value="Creatinase/aminopeptidase"/>
    <property type="match status" value="1"/>
</dbReference>
<dbReference type="InterPro" id="IPR036005">
    <property type="entry name" value="Creatinase/aminopeptidase-like"/>
</dbReference>
<dbReference type="InterPro" id="IPR000994">
    <property type="entry name" value="Pept_M24"/>
</dbReference>
<comment type="caution">
    <text evidence="7">The sequence shown here is derived from an EMBL/GenBank/DDBJ whole genome shotgun (WGS) entry which is preliminary data.</text>
</comment>
<proteinExistence type="inferred from homology"/>
<dbReference type="InterPro" id="IPR002467">
    <property type="entry name" value="Pept_M24A_MAP1"/>
</dbReference>
<keyword evidence="8" id="KW-1185">Reference proteome</keyword>
<dbReference type="PANTHER" id="PTHR43330">
    <property type="entry name" value="METHIONINE AMINOPEPTIDASE"/>
    <property type="match status" value="1"/>
</dbReference>
<evidence type="ECO:0000256" key="2">
    <source>
        <dbReference type="ARBA" id="ARBA00022670"/>
    </source>
</evidence>
<dbReference type="EC" id="3.4.11.18" evidence="5"/>
<keyword evidence="3 5" id="KW-0479">Metal-binding</keyword>
<comment type="cofactor">
    <cofactor evidence="5">
        <name>Co(2+)</name>
        <dbReference type="ChEBI" id="CHEBI:48828"/>
    </cofactor>
    <cofactor evidence="5">
        <name>Zn(2+)</name>
        <dbReference type="ChEBI" id="CHEBI:29105"/>
    </cofactor>
    <cofactor evidence="5">
        <name>Mn(2+)</name>
        <dbReference type="ChEBI" id="CHEBI:29035"/>
    </cofactor>
    <cofactor evidence="5">
        <name>Fe(2+)</name>
        <dbReference type="ChEBI" id="CHEBI:29033"/>
    </cofactor>
    <text evidence="5">Binds 2 divalent metal cations per subunit. Has a high-affinity and a low affinity metal-binding site. The true nature of the physiological cofactor is under debate. The enzyme is active with cobalt, zinc, manganese or divalent iron ions.</text>
</comment>
<evidence type="ECO:0000256" key="4">
    <source>
        <dbReference type="ARBA" id="ARBA00022801"/>
    </source>
</evidence>
<dbReference type="GO" id="GO:0006508">
    <property type="term" value="P:proteolysis"/>
    <property type="evidence" value="ECO:0007669"/>
    <property type="project" value="UniProtKB-KW"/>
</dbReference>
<comment type="similarity">
    <text evidence="5">Belongs to the peptidase M24A family.</text>
</comment>
<protein>
    <recommendedName>
        <fullName evidence="5">Methionine aminopeptidase</fullName>
        <ecNumber evidence="5">3.4.11.18</ecNumber>
    </recommendedName>
</protein>
<dbReference type="GO" id="GO:0004239">
    <property type="term" value="F:initiator methionyl aminopeptidase activity"/>
    <property type="evidence" value="ECO:0007669"/>
    <property type="project" value="UniProtKB-EC"/>
</dbReference>
<dbReference type="GO" id="GO:0070006">
    <property type="term" value="F:metalloaminopeptidase activity"/>
    <property type="evidence" value="ECO:0007669"/>
    <property type="project" value="InterPro"/>
</dbReference>
<evidence type="ECO:0000256" key="1">
    <source>
        <dbReference type="ARBA" id="ARBA00022438"/>
    </source>
</evidence>
<dbReference type="Pfam" id="PF00557">
    <property type="entry name" value="Peptidase_M24"/>
    <property type="match status" value="1"/>
</dbReference>
<name>Q4N1G9_THEPA</name>
<dbReference type="eggNOG" id="KOG2738">
    <property type="taxonomic scope" value="Eukaryota"/>
</dbReference>
<dbReference type="VEuPathDB" id="PiroplasmaDB:TpMuguga_04g00770"/>
<comment type="function">
    <text evidence="5">Cotranslationally removes the N-terminal methionine from nascent proteins. The N-terminal methionine is often cleaved when the second residue in the primary sequence is small and uncharged (Met-Ala-, Cys, Gly, Pro, Ser, Thr, or Val).</text>
</comment>
<dbReference type="InterPro" id="IPR001714">
    <property type="entry name" value="Pept_M24_MAP"/>
</dbReference>
<dbReference type="PANTHER" id="PTHR43330:SF7">
    <property type="entry name" value="METHIONINE AMINOPEPTIDASE 1"/>
    <property type="match status" value="1"/>
</dbReference>
<dbReference type="NCBIfam" id="TIGR00500">
    <property type="entry name" value="met_pdase_I"/>
    <property type="match status" value="1"/>
</dbReference>
<dbReference type="KEGG" id="tpv:TP04_0770"/>
<feature type="domain" description="Peptidase M24" evidence="6">
    <location>
        <begin position="96"/>
        <end position="285"/>
    </location>
</feature>
<dbReference type="AlphaFoldDB" id="Q4N1G9"/>
<dbReference type="GeneID" id="3501389"/>
<dbReference type="GO" id="GO:0046872">
    <property type="term" value="F:metal ion binding"/>
    <property type="evidence" value="ECO:0007669"/>
    <property type="project" value="UniProtKB-KW"/>
</dbReference>
<keyword evidence="2 5" id="KW-0645">Protease</keyword>
<dbReference type="GO" id="GO:0005829">
    <property type="term" value="C:cytosol"/>
    <property type="evidence" value="ECO:0007669"/>
    <property type="project" value="TreeGrafter"/>
</dbReference>
<evidence type="ECO:0000313" key="8">
    <source>
        <dbReference type="Proteomes" id="UP000001949"/>
    </source>
</evidence>
<dbReference type="Proteomes" id="UP000001949">
    <property type="component" value="Unassembled WGS sequence"/>
</dbReference>
<evidence type="ECO:0000259" key="6">
    <source>
        <dbReference type="Pfam" id="PF00557"/>
    </source>
</evidence>
<evidence type="ECO:0000256" key="3">
    <source>
        <dbReference type="ARBA" id="ARBA00022723"/>
    </source>
</evidence>
<dbReference type="PRINTS" id="PR00599">
    <property type="entry name" value="MAPEPTIDASE"/>
</dbReference>
<reference evidence="7 8" key="1">
    <citation type="journal article" date="2005" name="Science">
        <title>Genome sequence of Theileria parva, a bovine pathogen that transforms lymphocytes.</title>
        <authorList>
            <person name="Gardner M.J."/>
            <person name="Bishop R."/>
            <person name="Shah T."/>
            <person name="de Villiers E.P."/>
            <person name="Carlton J.M."/>
            <person name="Hall N."/>
            <person name="Ren Q."/>
            <person name="Paulsen I.T."/>
            <person name="Pain A."/>
            <person name="Berriman M."/>
            <person name="Wilson R.J.M."/>
            <person name="Sato S."/>
            <person name="Ralph S.A."/>
            <person name="Mann D.J."/>
            <person name="Xiong Z."/>
            <person name="Shallom S.J."/>
            <person name="Weidman J."/>
            <person name="Jiang L."/>
            <person name="Lynn J."/>
            <person name="Weaver B."/>
            <person name="Shoaibi A."/>
            <person name="Domingo A.R."/>
            <person name="Wasawo D."/>
            <person name="Crabtree J."/>
            <person name="Wortman J.R."/>
            <person name="Haas B."/>
            <person name="Angiuoli S.V."/>
            <person name="Creasy T.H."/>
            <person name="Lu C."/>
            <person name="Suh B."/>
            <person name="Silva J.C."/>
            <person name="Utterback T.R."/>
            <person name="Feldblyum T.V."/>
            <person name="Pertea M."/>
            <person name="Allen J."/>
            <person name="Nierman W.C."/>
            <person name="Taracha E.L.N."/>
            <person name="Salzberg S.L."/>
            <person name="White O.R."/>
            <person name="Fitzhugh H.A."/>
            <person name="Morzaria S."/>
            <person name="Venter J.C."/>
            <person name="Fraser C.M."/>
            <person name="Nene V."/>
        </authorList>
    </citation>
    <scope>NUCLEOTIDE SEQUENCE [LARGE SCALE GENOMIC DNA]</scope>
    <source>
        <strain evidence="7 8">Muguga</strain>
    </source>
</reference>
<accession>Q4N1G9</accession>
<dbReference type="EMBL" id="AAGK01000004">
    <property type="protein sequence ID" value="EAN32123.1"/>
    <property type="molecule type" value="Genomic_DNA"/>
</dbReference>